<accession>A0A3M9MK25</accession>
<sequence>MILLVTFLIKEKSDKRGQAASAALELVGRKWEYLLFKKGSARRPTGVNTPLYLPQGENPG</sequence>
<keyword evidence="2" id="KW-1185">Reference proteome</keyword>
<proteinExistence type="predicted"/>
<comment type="caution">
    <text evidence="1">The sequence shown here is derived from an EMBL/GenBank/DDBJ whole genome shotgun (WGS) entry which is preliminary data.</text>
</comment>
<name>A0A3M9MK25_9BACT</name>
<reference evidence="1 2" key="1">
    <citation type="submission" date="2018-11" db="EMBL/GenBank/DDBJ databases">
        <title>Rufibacter latericius sp. nov., isolated from water in Baiyang Lake.</title>
        <authorList>
            <person name="Yang Y."/>
        </authorList>
    </citation>
    <scope>NUCLEOTIDE SEQUENCE [LARGE SCALE GENOMIC DNA]</scope>
    <source>
        <strain evidence="1 2">R-22-1c-1</strain>
    </source>
</reference>
<evidence type="ECO:0000313" key="1">
    <source>
        <dbReference type="EMBL" id="RNI25912.1"/>
    </source>
</evidence>
<organism evidence="1 2">
    <name type="scientific">Rufibacter latericius</name>
    <dbReference type="NCBI Taxonomy" id="2487040"/>
    <lineage>
        <taxon>Bacteria</taxon>
        <taxon>Pseudomonadati</taxon>
        <taxon>Bacteroidota</taxon>
        <taxon>Cytophagia</taxon>
        <taxon>Cytophagales</taxon>
        <taxon>Hymenobacteraceae</taxon>
        <taxon>Rufibacter</taxon>
    </lineage>
</organism>
<protein>
    <submittedName>
        <fullName evidence="1">Uncharacterized protein</fullName>
    </submittedName>
</protein>
<dbReference type="Proteomes" id="UP000272117">
    <property type="component" value="Unassembled WGS sequence"/>
</dbReference>
<gene>
    <name evidence="1" type="ORF">EFB08_13815</name>
</gene>
<dbReference type="EMBL" id="RJJD01000008">
    <property type="protein sequence ID" value="RNI25912.1"/>
    <property type="molecule type" value="Genomic_DNA"/>
</dbReference>
<dbReference type="AlphaFoldDB" id="A0A3M9MK25"/>
<evidence type="ECO:0000313" key="2">
    <source>
        <dbReference type="Proteomes" id="UP000272117"/>
    </source>
</evidence>